<dbReference type="Proteomes" id="UP000235965">
    <property type="component" value="Unassembled WGS sequence"/>
</dbReference>
<feature type="domain" description="Carrier" evidence="1">
    <location>
        <begin position="1"/>
        <end position="45"/>
    </location>
</feature>
<organism evidence="2 3">
    <name type="scientific">Cryptotermes secundus</name>
    <dbReference type="NCBI Taxonomy" id="105785"/>
    <lineage>
        <taxon>Eukaryota</taxon>
        <taxon>Metazoa</taxon>
        <taxon>Ecdysozoa</taxon>
        <taxon>Arthropoda</taxon>
        <taxon>Hexapoda</taxon>
        <taxon>Insecta</taxon>
        <taxon>Pterygota</taxon>
        <taxon>Neoptera</taxon>
        <taxon>Polyneoptera</taxon>
        <taxon>Dictyoptera</taxon>
        <taxon>Blattodea</taxon>
        <taxon>Blattoidea</taxon>
        <taxon>Termitoidae</taxon>
        <taxon>Kalotermitidae</taxon>
        <taxon>Cryptotermitinae</taxon>
        <taxon>Cryptotermes</taxon>
    </lineage>
</organism>
<evidence type="ECO:0000313" key="2">
    <source>
        <dbReference type="EMBL" id="PNF15443.1"/>
    </source>
</evidence>
<dbReference type="InParanoid" id="A0A2J7PGI0"/>
<dbReference type="STRING" id="105785.A0A2J7PGI0"/>
<dbReference type="Gene3D" id="1.10.1200.10">
    <property type="entry name" value="ACP-like"/>
    <property type="match status" value="1"/>
</dbReference>
<gene>
    <name evidence="2" type="ORF">B7P43_G18126</name>
</gene>
<dbReference type="InterPro" id="IPR009081">
    <property type="entry name" value="PP-bd_ACP"/>
</dbReference>
<dbReference type="EMBL" id="NEVH01025224">
    <property type="protein sequence ID" value="PNF15443.1"/>
    <property type="molecule type" value="Genomic_DNA"/>
</dbReference>
<comment type="caution">
    <text evidence="2">The sequence shown here is derived from an EMBL/GenBank/DDBJ whole genome shotgun (WGS) entry which is preliminary data.</text>
</comment>
<evidence type="ECO:0000259" key="1">
    <source>
        <dbReference type="PROSITE" id="PS50075"/>
    </source>
</evidence>
<dbReference type="InterPro" id="IPR036736">
    <property type="entry name" value="ACP-like_sf"/>
</dbReference>
<keyword evidence="3" id="KW-1185">Reference proteome</keyword>
<reference evidence="2 3" key="1">
    <citation type="submission" date="2017-12" db="EMBL/GenBank/DDBJ databases">
        <title>Hemimetabolous genomes reveal molecular basis of termite eusociality.</title>
        <authorList>
            <person name="Harrison M.C."/>
            <person name="Jongepier E."/>
            <person name="Robertson H.M."/>
            <person name="Arning N."/>
            <person name="Bitard-Feildel T."/>
            <person name="Chao H."/>
            <person name="Childers C.P."/>
            <person name="Dinh H."/>
            <person name="Doddapaneni H."/>
            <person name="Dugan S."/>
            <person name="Gowin J."/>
            <person name="Greiner C."/>
            <person name="Han Y."/>
            <person name="Hu H."/>
            <person name="Hughes D.S.T."/>
            <person name="Huylmans A.-K."/>
            <person name="Kemena C."/>
            <person name="Kremer L.P.M."/>
            <person name="Lee S.L."/>
            <person name="Lopez-Ezquerra A."/>
            <person name="Mallet L."/>
            <person name="Monroy-Kuhn J.M."/>
            <person name="Moser A."/>
            <person name="Murali S.C."/>
            <person name="Muzny D.M."/>
            <person name="Otani S."/>
            <person name="Piulachs M.-D."/>
            <person name="Poelchau M."/>
            <person name="Qu J."/>
            <person name="Schaub F."/>
            <person name="Wada-Katsumata A."/>
            <person name="Worley K.C."/>
            <person name="Xie Q."/>
            <person name="Ylla G."/>
            <person name="Poulsen M."/>
            <person name="Gibbs R.A."/>
            <person name="Schal C."/>
            <person name="Richards S."/>
            <person name="Belles X."/>
            <person name="Korb J."/>
            <person name="Bornberg-Bauer E."/>
        </authorList>
    </citation>
    <scope>NUCLEOTIDE SEQUENCE [LARGE SCALE GENOMIC DNA]</scope>
    <source>
        <tissue evidence="2">Whole body</tissue>
    </source>
</reference>
<proteinExistence type="predicted"/>
<evidence type="ECO:0000313" key="3">
    <source>
        <dbReference type="Proteomes" id="UP000235965"/>
    </source>
</evidence>
<name>A0A2J7PGI0_9NEOP</name>
<sequence>MDSLTSMKIQQSLEQEFGVFLPPGQIRSLTFTCLSDMAANKQEEQSSQALSVDDGPIEGLQLLLHVTGDEASAAQPVVHLPSAAGAEPDTADDVKAGPLLFMLTGAEGVACILEPLAKNLKYQIVCLQLNYRDIGQTIQDIAQSLVPVCLAHLLNNPFTDPVNLQHFYRISELCRN</sequence>
<accession>A0A2J7PGI0</accession>
<dbReference type="PROSITE" id="PS50075">
    <property type="entry name" value="CARRIER"/>
    <property type="match status" value="1"/>
</dbReference>
<protein>
    <recommendedName>
        <fullName evidence="1">Carrier domain-containing protein</fullName>
    </recommendedName>
</protein>
<dbReference type="AlphaFoldDB" id="A0A2J7PGI0"/>
<dbReference type="OrthoDB" id="329835at2759"/>